<dbReference type="AlphaFoldDB" id="A0A0N0XW14"/>
<dbReference type="Gene3D" id="3.30.70.2390">
    <property type="match status" value="1"/>
</dbReference>
<feature type="domain" description="LytR/CpsA/Psr regulator C-terminal" evidence="1">
    <location>
        <begin position="99"/>
        <end position="188"/>
    </location>
</feature>
<evidence type="ECO:0000259" key="1">
    <source>
        <dbReference type="Pfam" id="PF13399"/>
    </source>
</evidence>
<dbReference type="EMBL" id="LGKG01000151">
    <property type="protein sequence ID" value="KPC61225.1"/>
    <property type="molecule type" value="Genomic_DNA"/>
</dbReference>
<gene>
    <name evidence="2" type="ORF">ADL29_25770</name>
</gene>
<dbReference type="RefSeq" id="WP_053925995.1">
    <property type="nucleotide sequence ID" value="NZ_LGKG01000151.1"/>
</dbReference>
<name>A0A0N0XW14_9ACTN</name>
<evidence type="ECO:0000313" key="2">
    <source>
        <dbReference type="EMBL" id="KPC61225.1"/>
    </source>
</evidence>
<keyword evidence="3" id="KW-1185">Reference proteome</keyword>
<comment type="caution">
    <text evidence="2">The sequence shown here is derived from an EMBL/GenBank/DDBJ whole genome shotgun (WGS) entry which is preliminary data.</text>
</comment>
<dbReference type="Pfam" id="PF13399">
    <property type="entry name" value="LytR_C"/>
    <property type="match status" value="1"/>
</dbReference>
<reference evidence="3" key="1">
    <citation type="submission" date="2015-07" db="EMBL/GenBank/DDBJ databases">
        <authorList>
            <person name="Ju K.-S."/>
            <person name="Doroghazi J.R."/>
            <person name="Metcalf W.W."/>
        </authorList>
    </citation>
    <scope>NUCLEOTIDE SEQUENCE [LARGE SCALE GENOMIC DNA]</scope>
    <source>
        <strain evidence="3">NRRL ISP-5002</strain>
    </source>
</reference>
<dbReference type="Proteomes" id="UP000037982">
    <property type="component" value="Unassembled WGS sequence"/>
</dbReference>
<evidence type="ECO:0000313" key="3">
    <source>
        <dbReference type="Proteomes" id="UP000037982"/>
    </source>
</evidence>
<dbReference type="PATRIC" id="fig|66876.3.peg.5650"/>
<accession>A0A0N0XW14</accession>
<protein>
    <submittedName>
        <fullName evidence="2">Membrane protein</fullName>
    </submittedName>
</protein>
<organism evidence="2 3">
    <name type="scientific">Streptomyces chattanoogensis</name>
    <dbReference type="NCBI Taxonomy" id="66876"/>
    <lineage>
        <taxon>Bacteria</taxon>
        <taxon>Bacillati</taxon>
        <taxon>Actinomycetota</taxon>
        <taxon>Actinomycetes</taxon>
        <taxon>Kitasatosporales</taxon>
        <taxon>Streptomycetaceae</taxon>
        <taxon>Streptomyces</taxon>
    </lineage>
</organism>
<dbReference type="InterPro" id="IPR027381">
    <property type="entry name" value="LytR/CpsA/Psr_C"/>
</dbReference>
<sequence length="217" mass="22861">MSMLTPPGMGGKKYRITGDRYPRMRRPRHRRRIVLTLLAGACALGLVGWGSLQLIDVFGGKAGTAQAAPGKKKCKPEEAAEQARAKAAARKALPKPGTLTVNILNATPRSGLAKRTAEELEKRGFKIGKVGNAPAGYDKQVKGTGIVLGPRAAAQGPLKVLGTQLKGAEQKTDNRKGTDIDLIIGSGFKELTTAKDAEKAVAELARPAPRPAHPATC</sequence>
<proteinExistence type="predicted"/>